<dbReference type="Proteomes" id="UP000053244">
    <property type="component" value="Unassembled WGS sequence"/>
</dbReference>
<dbReference type="InterPro" id="IPR011990">
    <property type="entry name" value="TPR-like_helical_dom_sf"/>
</dbReference>
<dbReference type="Gene3D" id="1.25.40.10">
    <property type="entry name" value="Tetratricopeptide repeat domain"/>
    <property type="match status" value="1"/>
</dbReference>
<gene>
    <name evidence="1" type="ORF">ADL15_50335</name>
</gene>
<organism evidence="1 2">
    <name type="scientific">Actinoplanes awajinensis subsp. mycoplanecinus</name>
    <dbReference type="NCBI Taxonomy" id="135947"/>
    <lineage>
        <taxon>Bacteria</taxon>
        <taxon>Bacillati</taxon>
        <taxon>Actinomycetota</taxon>
        <taxon>Actinomycetes</taxon>
        <taxon>Micromonosporales</taxon>
        <taxon>Micromonosporaceae</taxon>
        <taxon>Actinoplanes</taxon>
    </lineage>
</organism>
<proteinExistence type="predicted"/>
<sequence length="523" mass="57053">MLADVAQKRERYRESSDVGDLDNLTSAYRKLLSHPAMSSAQPGLRVAALADAGTYFLDSYHTHGGDEDLEAAVDAAQRAVAEILAGSEIATLCADILGTIRRARFERWGERRDIDQAVECHAQAMQATGSDTPEVLGHVTNLANALWSRYLHFGSWPDLSQAVFLHSQAAQAYEADSLGRLTALNNYALALRDMYEHTGELGYLEEAAAAVFDAAADPQHDPRRRMPAMNTFALVISTRYQHTRHLGDLDLIIELASSLLDVTAGPDLAICLQNLGRALTERHLATGDMGDLQRAVAAQEKALRAMPDDHPDRPAYLDNWASSLLCRWQASGDADDLAKVIEIREALMSAVTTDDPGRTKFLNNMGLALIAADADDPDPRTAGRISSVFAEACHVGSISSPGEVLSPAGTWGNWATKRSSWAEAVTAYEYGMSAVRNLFQTQLLRRHKELWLLNAGRFATGAAYAQVRVGDPQSAVQSLERGRSLLLAEALDRDRADLSHLERLGHGDLRSRFAQAVERIASV</sequence>
<dbReference type="SUPFAM" id="SSF81901">
    <property type="entry name" value="HCP-like"/>
    <property type="match status" value="1"/>
</dbReference>
<reference evidence="1 2" key="1">
    <citation type="submission" date="2015-10" db="EMBL/GenBank/DDBJ databases">
        <authorList>
            <person name="Gilbert D.G."/>
        </authorList>
    </citation>
    <scope>NUCLEOTIDE SEQUENCE [LARGE SCALE GENOMIC DNA]</scope>
    <source>
        <strain evidence="1 2">NRRL B-16712</strain>
    </source>
</reference>
<keyword evidence="2" id="KW-1185">Reference proteome</keyword>
<evidence type="ECO:0000313" key="1">
    <source>
        <dbReference type="EMBL" id="KUL21583.1"/>
    </source>
</evidence>
<dbReference type="AlphaFoldDB" id="A0A101J7C8"/>
<dbReference type="EMBL" id="LLZH01000351">
    <property type="protein sequence ID" value="KUL21583.1"/>
    <property type="molecule type" value="Genomic_DNA"/>
</dbReference>
<evidence type="ECO:0000313" key="2">
    <source>
        <dbReference type="Proteomes" id="UP000053244"/>
    </source>
</evidence>
<protein>
    <recommendedName>
        <fullName evidence="3">Tetratricopeptide repeat protein</fullName>
    </recommendedName>
</protein>
<accession>A0A101J7C8</accession>
<evidence type="ECO:0008006" key="3">
    <source>
        <dbReference type="Google" id="ProtNLM"/>
    </source>
</evidence>
<name>A0A101J7C8_9ACTN</name>
<dbReference type="SUPFAM" id="SSF48452">
    <property type="entry name" value="TPR-like"/>
    <property type="match status" value="1"/>
</dbReference>
<comment type="caution">
    <text evidence="1">The sequence shown here is derived from an EMBL/GenBank/DDBJ whole genome shotgun (WGS) entry which is preliminary data.</text>
</comment>